<proteinExistence type="predicted"/>
<sequence>MACIDSDKFSANDLALFIESMEQISRMESLKRQRQQKNRALNLVDTLRYLDQQYTSESSSTLTSSDVPEEESIMESFEEKYIGYNSTGLEEENQYYAVDYSHEQEQQDDALSCHTTLYSMPYDCVASTKLDDCDYEILDFTPNEEEQLTHHQYEEPSEVIKSTKTKRKLSLFGLVRKKYKKCFSSKGNIWHKSDSWTKLSVL</sequence>
<evidence type="ECO:0000313" key="1">
    <source>
        <dbReference type="EMBL" id="KNC34161.1"/>
    </source>
</evidence>
<organism evidence="1 2">
    <name type="scientific">Lucilia cuprina</name>
    <name type="common">Green bottle fly</name>
    <name type="synonym">Australian sheep blowfly</name>
    <dbReference type="NCBI Taxonomy" id="7375"/>
    <lineage>
        <taxon>Eukaryota</taxon>
        <taxon>Metazoa</taxon>
        <taxon>Ecdysozoa</taxon>
        <taxon>Arthropoda</taxon>
        <taxon>Hexapoda</taxon>
        <taxon>Insecta</taxon>
        <taxon>Pterygota</taxon>
        <taxon>Neoptera</taxon>
        <taxon>Endopterygota</taxon>
        <taxon>Diptera</taxon>
        <taxon>Brachycera</taxon>
        <taxon>Muscomorpha</taxon>
        <taxon>Oestroidea</taxon>
        <taxon>Calliphoridae</taxon>
        <taxon>Luciliinae</taxon>
        <taxon>Lucilia</taxon>
    </lineage>
</organism>
<dbReference type="Proteomes" id="UP000037069">
    <property type="component" value="Unassembled WGS sequence"/>
</dbReference>
<gene>
    <name evidence="1" type="ORF">FF38_07483</name>
</gene>
<dbReference type="AlphaFoldDB" id="A0A0L0CPH2"/>
<keyword evidence="2" id="KW-1185">Reference proteome</keyword>
<protein>
    <submittedName>
        <fullName evidence="1">Uncharacterized protein</fullName>
    </submittedName>
</protein>
<name>A0A0L0CPH2_LUCCU</name>
<comment type="caution">
    <text evidence="1">The sequence shown here is derived from an EMBL/GenBank/DDBJ whole genome shotgun (WGS) entry which is preliminary data.</text>
</comment>
<evidence type="ECO:0000313" key="2">
    <source>
        <dbReference type="Proteomes" id="UP000037069"/>
    </source>
</evidence>
<accession>A0A0L0CPH2</accession>
<reference evidence="1 2" key="1">
    <citation type="journal article" date="2015" name="Nat. Commun.">
        <title>Lucilia cuprina genome unlocks parasitic fly biology to underpin future interventions.</title>
        <authorList>
            <person name="Anstead C.A."/>
            <person name="Korhonen P.K."/>
            <person name="Young N.D."/>
            <person name="Hall R.S."/>
            <person name="Jex A.R."/>
            <person name="Murali S.C."/>
            <person name="Hughes D.S."/>
            <person name="Lee S.F."/>
            <person name="Perry T."/>
            <person name="Stroehlein A.J."/>
            <person name="Ansell B.R."/>
            <person name="Breugelmans B."/>
            <person name="Hofmann A."/>
            <person name="Qu J."/>
            <person name="Dugan S."/>
            <person name="Lee S.L."/>
            <person name="Chao H."/>
            <person name="Dinh H."/>
            <person name="Han Y."/>
            <person name="Doddapaneni H.V."/>
            <person name="Worley K.C."/>
            <person name="Muzny D.M."/>
            <person name="Ioannidis P."/>
            <person name="Waterhouse R.M."/>
            <person name="Zdobnov E.M."/>
            <person name="James P.J."/>
            <person name="Bagnall N.H."/>
            <person name="Kotze A.C."/>
            <person name="Gibbs R.A."/>
            <person name="Richards S."/>
            <person name="Batterham P."/>
            <person name="Gasser R.B."/>
        </authorList>
    </citation>
    <scope>NUCLEOTIDE SEQUENCE [LARGE SCALE GENOMIC DNA]</scope>
    <source>
        <strain evidence="1 2">LS</strain>
        <tissue evidence="1">Full body</tissue>
    </source>
</reference>
<dbReference type="EMBL" id="JRES01000092">
    <property type="protein sequence ID" value="KNC34161.1"/>
    <property type="molecule type" value="Genomic_DNA"/>
</dbReference>